<feature type="region of interest" description="Disordered" evidence="1">
    <location>
        <begin position="41"/>
        <end position="181"/>
    </location>
</feature>
<dbReference type="InParanoid" id="A0A0C3F951"/>
<protein>
    <submittedName>
        <fullName evidence="2">Uncharacterized protein</fullName>
    </submittedName>
</protein>
<gene>
    <name evidence="2" type="ORF">PILCRDRAFT_91727</name>
</gene>
<dbReference type="HOGENOM" id="CLU_1489542_0_0_1"/>
<feature type="compositionally biased region" description="Basic and acidic residues" evidence="1">
    <location>
        <begin position="85"/>
        <end position="98"/>
    </location>
</feature>
<proteinExistence type="predicted"/>
<evidence type="ECO:0000313" key="3">
    <source>
        <dbReference type="Proteomes" id="UP000054166"/>
    </source>
</evidence>
<reference evidence="2 3" key="1">
    <citation type="submission" date="2014-04" db="EMBL/GenBank/DDBJ databases">
        <authorList>
            <consortium name="DOE Joint Genome Institute"/>
            <person name="Kuo A."/>
            <person name="Tarkka M."/>
            <person name="Buscot F."/>
            <person name="Kohler A."/>
            <person name="Nagy L.G."/>
            <person name="Floudas D."/>
            <person name="Copeland A."/>
            <person name="Barry K.W."/>
            <person name="Cichocki N."/>
            <person name="Veneault-Fourrey C."/>
            <person name="LaButti K."/>
            <person name="Lindquist E.A."/>
            <person name="Lipzen A."/>
            <person name="Lundell T."/>
            <person name="Morin E."/>
            <person name="Murat C."/>
            <person name="Sun H."/>
            <person name="Tunlid A."/>
            <person name="Henrissat B."/>
            <person name="Grigoriev I.V."/>
            <person name="Hibbett D.S."/>
            <person name="Martin F."/>
            <person name="Nordberg H.P."/>
            <person name="Cantor M.N."/>
            <person name="Hua S.X."/>
        </authorList>
    </citation>
    <scope>NUCLEOTIDE SEQUENCE [LARGE SCALE GENOMIC DNA]</scope>
    <source>
        <strain evidence="2 3">F 1598</strain>
    </source>
</reference>
<evidence type="ECO:0000313" key="2">
    <source>
        <dbReference type="EMBL" id="KIM76231.1"/>
    </source>
</evidence>
<keyword evidence="3" id="KW-1185">Reference proteome</keyword>
<feature type="compositionally biased region" description="Low complexity" evidence="1">
    <location>
        <begin position="116"/>
        <end position="133"/>
    </location>
</feature>
<dbReference type="Proteomes" id="UP000054166">
    <property type="component" value="Unassembled WGS sequence"/>
</dbReference>
<dbReference type="AlphaFoldDB" id="A0A0C3F951"/>
<feature type="compositionally biased region" description="Basic and acidic residues" evidence="1">
    <location>
        <begin position="42"/>
        <end position="66"/>
    </location>
</feature>
<organism evidence="2 3">
    <name type="scientific">Piloderma croceum (strain F 1598)</name>
    <dbReference type="NCBI Taxonomy" id="765440"/>
    <lineage>
        <taxon>Eukaryota</taxon>
        <taxon>Fungi</taxon>
        <taxon>Dikarya</taxon>
        <taxon>Basidiomycota</taxon>
        <taxon>Agaricomycotina</taxon>
        <taxon>Agaricomycetes</taxon>
        <taxon>Agaricomycetidae</taxon>
        <taxon>Atheliales</taxon>
        <taxon>Atheliaceae</taxon>
        <taxon>Piloderma</taxon>
    </lineage>
</organism>
<sequence length="181" mass="20305">MTHKTKNVRVQGTKVWHPPIQIGTTHPAGNPFGEGLNFAQMSKEKCEESKTEREGDGSGRWKKMEGDGSATTRIVGCGHIQDGTTKIKDRNKREETKEKGRKTRLMIPRYTKTRSSSDYSSSPATKNASATATAKKEKRMPIHIPNPRVRTFAHSPSRPPPTNPDENRPSNAPIRVKYRKE</sequence>
<accession>A0A0C3F951</accession>
<dbReference type="EMBL" id="KN833037">
    <property type="protein sequence ID" value="KIM76231.1"/>
    <property type="molecule type" value="Genomic_DNA"/>
</dbReference>
<name>A0A0C3F951_PILCF</name>
<evidence type="ECO:0000256" key="1">
    <source>
        <dbReference type="SAM" id="MobiDB-lite"/>
    </source>
</evidence>
<reference evidence="3" key="2">
    <citation type="submission" date="2015-01" db="EMBL/GenBank/DDBJ databases">
        <title>Evolutionary Origins and Diversification of the Mycorrhizal Mutualists.</title>
        <authorList>
            <consortium name="DOE Joint Genome Institute"/>
            <consortium name="Mycorrhizal Genomics Consortium"/>
            <person name="Kohler A."/>
            <person name="Kuo A."/>
            <person name="Nagy L.G."/>
            <person name="Floudas D."/>
            <person name="Copeland A."/>
            <person name="Barry K.W."/>
            <person name="Cichocki N."/>
            <person name="Veneault-Fourrey C."/>
            <person name="LaButti K."/>
            <person name="Lindquist E.A."/>
            <person name="Lipzen A."/>
            <person name="Lundell T."/>
            <person name="Morin E."/>
            <person name="Murat C."/>
            <person name="Riley R."/>
            <person name="Ohm R."/>
            <person name="Sun H."/>
            <person name="Tunlid A."/>
            <person name="Henrissat B."/>
            <person name="Grigoriev I.V."/>
            <person name="Hibbett D.S."/>
            <person name="Martin F."/>
        </authorList>
    </citation>
    <scope>NUCLEOTIDE SEQUENCE [LARGE SCALE GENOMIC DNA]</scope>
    <source>
        <strain evidence="3">F 1598</strain>
    </source>
</reference>